<dbReference type="SUPFAM" id="SSF52210">
    <property type="entry name" value="Succinyl-CoA synthetase domains"/>
    <property type="match status" value="2"/>
</dbReference>
<evidence type="ECO:0000313" key="3">
    <source>
        <dbReference type="EMBL" id="ATH96508.1"/>
    </source>
</evidence>
<dbReference type="Proteomes" id="UP000815698">
    <property type="component" value="Chromosome"/>
</dbReference>
<dbReference type="SUPFAM" id="SSF51735">
    <property type="entry name" value="NAD(P)-binding Rossmann-fold domains"/>
    <property type="match status" value="1"/>
</dbReference>
<dbReference type="EMBL" id="CP023482">
    <property type="protein sequence ID" value="ATH96508.1"/>
    <property type="molecule type" value="Genomic_DNA"/>
</dbReference>
<evidence type="ECO:0000313" key="4">
    <source>
        <dbReference type="Proteomes" id="UP000815698"/>
    </source>
</evidence>
<dbReference type="CDD" id="cd04301">
    <property type="entry name" value="NAT_SF"/>
    <property type="match status" value="1"/>
</dbReference>
<dbReference type="PANTHER" id="PTHR42793:SF1">
    <property type="entry name" value="PEPTIDYL-LYSINE N-ACETYLTRANSFERASE PATZ"/>
    <property type="match status" value="1"/>
</dbReference>
<dbReference type="Pfam" id="PF13380">
    <property type="entry name" value="CoA_binding_2"/>
    <property type="match status" value="1"/>
</dbReference>
<gene>
    <name evidence="3" type="ORF">COP05_04950</name>
</gene>
<dbReference type="InterPro" id="IPR000182">
    <property type="entry name" value="GNAT_dom"/>
</dbReference>
<accession>A0ABM6PMI8</accession>
<organism evidence="3 4">
    <name type="scientific">Dermabacter jinjuensis</name>
    <dbReference type="NCBI Taxonomy" id="1667168"/>
    <lineage>
        <taxon>Bacteria</taxon>
        <taxon>Bacillati</taxon>
        <taxon>Actinomycetota</taxon>
        <taxon>Actinomycetes</taxon>
        <taxon>Micrococcales</taxon>
        <taxon>Dermabacteraceae</taxon>
        <taxon>Dermabacter</taxon>
    </lineage>
</organism>
<proteinExistence type="predicted"/>
<dbReference type="SMART" id="SM00881">
    <property type="entry name" value="CoA_binding"/>
    <property type="match status" value="1"/>
</dbReference>
<sequence>MARGRRSAKGRAHGGLYPEWWSSYECAANGMGILVRPLTPADARALEAFYGVLSQRTRYQRFFTSKQSLSRDELKRLTRVDGRDRIALGAFRGEQIVGVARFTRTAPTVADLACVVADHLQGQGFGTVLLERLTELARSVGVETFTADVLADNDAMFRVLERLGFALERGEAEEGAVALSWSAVPTAATREARRDRIRRAEAASMSLLFDATSIMVVGASRRRDQVGAQIIRGLIASGFNGTVFPVNPEAYEINGLKSFGSIADVPGPVDLAVLALRPDRCISAIDDLAERGVKAAVVVSAGFADAGDEGYAAQEALVHAARKHGIRVLGPSSLGFFRTGENPLNVSLSPRTSERGTIAMAGQSTALSAMILAGADSRGLRVKEFLSAGNRADLSLTDALERWREDEDIELVALSLESLGDPARLISHIEALSARVPVLIVRPPNEPERGPADTARQSSTLPDDAINQILDRAGALRTQSVDHLLDTLALLSREGRAHGTRVGLLSNSSALGATLRAAAHEAGLDVRSENFRVPIVGDDRFVSRAFTAMAAPGGVDCVIAAILDTQRVDLVHLAEALATLASGSAVQVLMVVVSDEPRVRVLRSALRENPNLPPVFATASRASEALATSLRAAHTRAHRRPSAHAPRTLTAAQLDDARTALASSQFPRALLSALDLPYNDVRRAREHECELRIRLDRDEALGPILSLALTGIAYEVFGDASYARLPLHSGTAEAMLEELVAVSVLDAAAPRGSHGRALLVSAIDTLASAFLELDDLTSLTLSPVRVNARGIEIGGCEATVGPHRLSTPDLTTLEP</sequence>
<dbReference type="SUPFAM" id="SSF55729">
    <property type="entry name" value="Acyl-CoA N-acyltransferases (Nat)"/>
    <property type="match status" value="1"/>
</dbReference>
<dbReference type="InterPro" id="IPR032875">
    <property type="entry name" value="Succ_CoA_lig_flav_dom"/>
</dbReference>
<dbReference type="InterPro" id="IPR016181">
    <property type="entry name" value="Acyl_CoA_acyltransferase"/>
</dbReference>
<dbReference type="Gene3D" id="3.30.470.20">
    <property type="entry name" value="ATP-grasp fold, B domain"/>
    <property type="match status" value="1"/>
</dbReference>
<feature type="domain" description="N-acetyltransferase" evidence="2">
    <location>
        <begin position="33"/>
        <end position="184"/>
    </location>
</feature>
<feature type="region of interest" description="Disordered" evidence="1">
    <location>
        <begin position="442"/>
        <end position="463"/>
    </location>
</feature>
<dbReference type="Gene3D" id="3.40.630.30">
    <property type="match status" value="1"/>
</dbReference>
<dbReference type="Pfam" id="PF13302">
    <property type="entry name" value="Acetyltransf_3"/>
    <property type="match status" value="1"/>
</dbReference>
<dbReference type="InterPro" id="IPR036291">
    <property type="entry name" value="NAD(P)-bd_dom_sf"/>
</dbReference>
<dbReference type="Pfam" id="PF13549">
    <property type="entry name" value="ATP-grasp_5"/>
    <property type="match status" value="1"/>
</dbReference>
<dbReference type="PANTHER" id="PTHR42793">
    <property type="entry name" value="COA BINDING DOMAIN CONTAINING PROTEIN"/>
    <property type="match status" value="1"/>
</dbReference>
<protein>
    <submittedName>
        <fullName evidence="3">Acyl-CoA synthetase</fullName>
    </submittedName>
</protein>
<evidence type="ECO:0000256" key="1">
    <source>
        <dbReference type="SAM" id="MobiDB-lite"/>
    </source>
</evidence>
<name>A0ABM6PMI8_9MICO</name>
<dbReference type="InterPro" id="IPR003781">
    <property type="entry name" value="CoA-bd"/>
</dbReference>
<dbReference type="RefSeq" id="WP_096882867.1">
    <property type="nucleotide sequence ID" value="NZ_CP023482.1"/>
</dbReference>
<dbReference type="Gene3D" id="3.40.50.720">
    <property type="entry name" value="NAD(P)-binding Rossmann-like Domain"/>
    <property type="match status" value="1"/>
</dbReference>
<dbReference type="InterPro" id="IPR016102">
    <property type="entry name" value="Succinyl-CoA_synth-like"/>
</dbReference>
<dbReference type="Pfam" id="PF13607">
    <property type="entry name" value="Succ_CoA_lig"/>
    <property type="match status" value="1"/>
</dbReference>
<keyword evidence="4" id="KW-1185">Reference proteome</keyword>
<dbReference type="PROSITE" id="PS51186">
    <property type="entry name" value="GNAT"/>
    <property type="match status" value="1"/>
</dbReference>
<dbReference type="Gene3D" id="3.40.50.261">
    <property type="entry name" value="Succinyl-CoA synthetase domains"/>
    <property type="match status" value="2"/>
</dbReference>
<evidence type="ECO:0000259" key="2">
    <source>
        <dbReference type="PROSITE" id="PS51186"/>
    </source>
</evidence>
<reference evidence="3 4" key="1">
    <citation type="journal article" date="2016" name="Int. J. Syst. Evol. Microbiol.">
        <title>Dermabacter jinjuensis sp. nov., a novel species of the genus Dermabacter isolated from a clinical specimen.</title>
        <authorList>
            <person name="Park Y.K."/>
            <person name="Lee K.M."/>
            <person name="Lee W.K."/>
            <person name="Cho M.J."/>
            <person name="Lee H.S."/>
            <person name="Cho Y.G."/>
            <person name="Lee Y.C."/>
            <person name="Lee W.K."/>
            <person name="Seong W.K."/>
            <person name="Hwang K.J."/>
        </authorList>
    </citation>
    <scope>NUCLEOTIDE SEQUENCE [LARGE SCALE GENOMIC DNA]</scope>
    <source>
        <strain evidence="3 4">32T</strain>
    </source>
</reference>